<evidence type="ECO:0000313" key="2">
    <source>
        <dbReference type="Proteomes" id="UP000308600"/>
    </source>
</evidence>
<protein>
    <submittedName>
        <fullName evidence="1">Phenylacetyl-CoA ligase</fullName>
    </submittedName>
</protein>
<name>A0ACD3AT49_9AGAR</name>
<keyword evidence="2" id="KW-1185">Reference proteome</keyword>
<dbReference type="Proteomes" id="UP000308600">
    <property type="component" value="Unassembled WGS sequence"/>
</dbReference>
<reference evidence="1 2" key="1">
    <citation type="journal article" date="2019" name="Nat. Ecol. Evol.">
        <title>Megaphylogeny resolves global patterns of mushroom evolution.</title>
        <authorList>
            <person name="Varga T."/>
            <person name="Krizsan K."/>
            <person name="Foldi C."/>
            <person name="Dima B."/>
            <person name="Sanchez-Garcia M."/>
            <person name="Sanchez-Ramirez S."/>
            <person name="Szollosi G.J."/>
            <person name="Szarkandi J.G."/>
            <person name="Papp V."/>
            <person name="Albert L."/>
            <person name="Andreopoulos W."/>
            <person name="Angelini C."/>
            <person name="Antonin V."/>
            <person name="Barry K.W."/>
            <person name="Bougher N.L."/>
            <person name="Buchanan P."/>
            <person name="Buyck B."/>
            <person name="Bense V."/>
            <person name="Catcheside P."/>
            <person name="Chovatia M."/>
            <person name="Cooper J."/>
            <person name="Damon W."/>
            <person name="Desjardin D."/>
            <person name="Finy P."/>
            <person name="Geml J."/>
            <person name="Haridas S."/>
            <person name="Hughes K."/>
            <person name="Justo A."/>
            <person name="Karasinski D."/>
            <person name="Kautmanova I."/>
            <person name="Kiss B."/>
            <person name="Kocsube S."/>
            <person name="Kotiranta H."/>
            <person name="LaButti K.M."/>
            <person name="Lechner B.E."/>
            <person name="Liimatainen K."/>
            <person name="Lipzen A."/>
            <person name="Lukacs Z."/>
            <person name="Mihaltcheva S."/>
            <person name="Morgado L.N."/>
            <person name="Niskanen T."/>
            <person name="Noordeloos M.E."/>
            <person name="Ohm R.A."/>
            <person name="Ortiz-Santana B."/>
            <person name="Ovrebo C."/>
            <person name="Racz N."/>
            <person name="Riley R."/>
            <person name="Savchenko A."/>
            <person name="Shiryaev A."/>
            <person name="Soop K."/>
            <person name="Spirin V."/>
            <person name="Szebenyi C."/>
            <person name="Tomsovsky M."/>
            <person name="Tulloss R.E."/>
            <person name="Uehling J."/>
            <person name="Grigoriev I.V."/>
            <person name="Vagvolgyi C."/>
            <person name="Papp T."/>
            <person name="Martin F.M."/>
            <person name="Miettinen O."/>
            <person name="Hibbett D.S."/>
            <person name="Nagy L.G."/>
        </authorList>
    </citation>
    <scope>NUCLEOTIDE SEQUENCE [LARGE SCALE GENOMIC DNA]</scope>
    <source>
        <strain evidence="1 2">NL-1719</strain>
    </source>
</reference>
<sequence>MEIHSPAGILPTIPDDLTVPQFIFNFAHNTRPLRSQEIPWLIEDETGRKIFETEVRERTTALANGLWSKYALAEDDVVLLFSRNHVDYPIAIWAVHTLGGVISGANPDFSSNELLYQIEATKARLLIVHPEALETALSAAREANIPLNRIITFNRTGTHSNTSPEASQFATIDEVVEQGQRIPIGFKEHKLGKGEAKTKLAFLSFSSGTTGKPKAVAIPHYAPITNVIQLAVHHRVNQDYCPKEDQRFRAGDVAIGLLPLYHIYGLVINLHFMLYSAMSLVIIPKFNLLGTLDSIVRHRISHLVLVPPHIVLLCKHPAVKNYALHKYVRFVMSGAAPLSHEVNQQLFDLLPDAHIGQAYGMTETCTAVTMFPITSKRGASGSAGQLMPGCIARVVKQDGSLAGYNEPGELVIYTPSVATCYANNEKATKETFINGWIVTGDEVKIDRNGEVWVLDRLKEIMKVRGFQVAPAELEGCLLDHADVSNACVVGIPDDYSGEIPIAYIVLTAKAAERIKADPTGKASEETKKSIIKHVADNKVKYKHLAGGVEFVDVIPTSPSGKLLRRVLRERAREMHKQRESRIGHGTRMKAKL</sequence>
<organism evidence="1 2">
    <name type="scientific">Pluteus cervinus</name>
    <dbReference type="NCBI Taxonomy" id="181527"/>
    <lineage>
        <taxon>Eukaryota</taxon>
        <taxon>Fungi</taxon>
        <taxon>Dikarya</taxon>
        <taxon>Basidiomycota</taxon>
        <taxon>Agaricomycotina</taxon>
        <taxon>Agaricomycetes</taxon>
        <taxon>Agaricomycetidae</taxon>
        <taxon>Agaricales</taxon>
        <taxon>Pluteineae</taxon>
        <taxon>Pluteaceae</taxon>
        <taxon>Pluteus</taxon>
    </lineage>
</organism>
<keyword evidence="1" id="KW-0436">Ligase</keyword>
<gene>
    <name evidence="1" type="ORF">BDN72DRAFT_841819</name>
</gene>
<proteinExistence type="predicted"/>
<dbReference type="EMBL" id="ML208352">
    <property type="protein sequence ID" value="TFK68434.1"/>
    <property type="molecule type" value="Genomic_DNA"/>
</dbReference>
<accession>A0ACD3AT49</accession>
<evidence type="ECO:0000313" key="1">
    <source>
        <dbReference type="EMBL" id="TFK68434.1"/>
    </source>
</evidence>